<feature type="domain" description="N-acetyltransferase" evidence="1">
    <location>
        <begin position="12"/>
        <end position="159"/>
    </location>
</feature>
<dbReference type="CDD" id="cd04301">
    <property type="entry name" value="NAT_SF"/>
    <property type="match status" value="1"/>
</dbReference>
<sequence length="179" mass="18734">MISTPQPQPWPTRAEAVDGSDAAAVRRVNLAAFPTRNEADLVDALRTDARAWLPDSSFVAEAPDGTVAGHALLTRCHVDGVPALALAPVAVLPQWQRLGAGTSVVNAALDAAREAGEQLVLVLGHPAYYARFGFVPASGYGIKPPFEVPDEAMMALALDPGRPVPAGSIRYADAFGVEV</sequence>
<dbReference type="InterPro" id="IPR016181">
    <property type="entry name" value="Acyl_CoA_acyltransferase"/>
</dbReference>
<dbReference type="SUPFAM" id="SSF55729">
    <property type="entry name" value="Acyl-CoA N-acyltransferases (Nat)"/>
    <property type="match status" value="1"/>
</dbReference>
<dbReference type="Pfam" id="PF00583">
    <property type="entry name" value="Acetyltransf_1"/>
    <property type="match status" value="1"/>
</dbReference>
<evidence type="ECO:0000313" key="3">
    <source>
        <dbReference type="Proteomes" id="UP000657385"/>
    </source>
</evidence>
<evidence type="ECO:0000259" key="1">
    <source>
        <dbReference type="PROSITE" id="PS51186"/>
    </source>
</evidence>
<dbReference type="Gene3D" id="3.40.630.30">
    <property type="match status" value="1"/>
</dbReference>
<evidence type="ECO:0000313" key="2">
    <source>
        <dbReference type="EMBL" id="MBF9069420.1"/>
    </source>
</evidence>
<reference evidence="2" key="1">
    <citation type="submission" date="2020-11" db="EMBL/GenBank/DDBJ databases">
        <title>Isolation and identification of active actinomycetes.</title>
        <authorList>
            <person name="Yu B."/>
        </authorList>
    </citation>
    <scope>NUCLEOTIDE SEQUENCE</scope>
    <source>
        <strain evidence="2">NEAU-YB345</strain>
    </source>
</reference>
<dbReference type="EMBL" id="JADPRT010000005">
    <property type="protein sequence ID" value="MBF9069420.1"/>
    <property type="molecule type" value="Genomic_DNA"/>
</dbReference>
<gene>
    <name evidence="2" type="ORF">I2501_15455</name>
</gene>
<comment type="caution">
    <text evidence="2">The sequence shown here is derived from an EMBL/GenBank/DDBJ whole genome shotgun (WGS) entry which is preliminary data.</text>
</comment>
<organism evidence="2 3">
    <name type="scientific">Streptacidiphilus fuscans</name>
    <dbReference type="NCBI Taxonomy" id="2789292"/>
    <lineage>
        <taxon>Bacteria</taxon>
        <taxon>Bacillati</taxon>
        <taxon>Actinomycetota</taxon>
        <taxon>Actinomycetes</taxon>
        <taxon>Kitasatosporales</taxon>
        <taxon>Streptomycetaceae</taxon>
        <taxon>Streptacidiphilus</taxon>
    </lineage>
</organism>
<dbReference type="GO" id="GO:0016747">
    <property type="term" value="F:acyltransferase activity, transferring groups other than amino-acyl groups"/>
    <property type="evidence" value="ECO:0007669"/>
    <property type="project" value="InterPro"/>
</dbReference>
<name>A0A931B9M4_9ACTN</name>
<protein>
    <submittedName>
        <fullName evidence="2">N-acetyltransferase</fullName>
    </submittedName>
</protein>
<dbReference type="Proteomes" id="UP000657385">
    <property type="component" value="Unassembled WGS sequence"/>
</dbReference>
<keyword evidence="3" id="KW-1185">Reference proteome</keyword>
<accession>A0A931B9M4</accession>
<proteinExistence type="predicted"/>
<dbReference type="InterPro" id="IPR000182">
    <property type="entry name" value="GNAT_dom"/>
</dbReference>
<dbReference type="AlphaFoldDB" id="A0A931B9M4"/>
<dbReference type="PROSITE" id="PS51186">
    <property type="entry name" value="GNAT"/>
    <property type="match status" value="1"/>
</dbReference>